<keyword evidence="1" id="KW-0472">Membrane</keyword>
<sequence length="147" mass="15301">MGQKSFFIEFAVICLLIAAISIVAYTGVGGEEETGAAAGAASLQVQEHVEVVRGGAATVPVTLETGAGTVGEVRYTLCRVTAAEEKEQCPMPDGFSVGIDPMVFHAEPDTAYQAEMNLSACPECSPGAYVLMLDAGVASRWIEVTVV</sequence>
<dbReference type="RefSeq" id="WP_220681245.1">
    <property type="nucleotide sequence ID" value="NZ_CP037968.1"/>
</dbReference>
<protein>
    <submittedName>
        <fullName evidence="2">Uncharacterized protein</fullName>
    </submittedName>
</protein>
<proteinExistence type="predicted"/>
<accession>A0A8G1EH86</accession>
<keyword evidence="1" id="KW-0812">Transmembrane</keyword>
<dbReference type="AlphaFoldDB" id="A0A8G1EH86"/>
<reference evidence="2" key="1">
    <citation type="journal article" date="2005" name="Int. J. Syst. Evol. Microbiol.">
        <title>Methanofollis formosanus sp. nov., isolated from a fish pond.</title>
        <authorList>
            <person name="Wu S.Y."/>
            <person name="Chen S.C."/>
            <person name="Lai M.C."/>
        </authorList>
    </citation>
    <scope>NUCLEOTIDE SEQUENCE</scope>
    <source>
        <strain evidence="2">ML15</strain>
    </source>
</reference>
<feature type="transmembrane region" description="Helical" evidence="1">
    <location>
        <begin position="6"/>
        <end position="25"/>
    </location>
</feature>
<name>A0A8G1EH86_9EURY</name>
<gene>
    <name evidence="2" type="ORF">E2N92_11130</name>
</gene>
<keyword evidence="3" id="KW-1185">Reference proteome</keyword>
<evidence type="ECO:0000256" key="1">
    <source>
        <dbReference type="SAM" id="Phobius"/>
    </source>
</evidence>
<evidence type="ECO:0000313" key="2">
    <source>
        <dbReference type="EMBL" id="QYZ79936.1"/>
    </source>
</evidence>
<dbReference type="Proteomes" id="UP000826709">
    <property type="component" value="Chromosome"/>
</dbReference>
<evidence type="ECO:0000313" key="3">
    <source>
        <dbReference type="Proteomes" id="UP000826709"/>
    </source>
</evidence>
<keyword evidence="1" id="KW-1133">Transmembrane helix</keyword>
<dbReference type="KEGG" id="mfk:E2N92_11130"/>
<dbReference type="EMBL" id="CP037968">
    <property type="protein sequence ID" value="QYZ79936.1"/>
    <property type="molecule type" value="Genomic_DNA"/>
</dbReference>
<organism evidence="2 3">
    <name type="scientific">Methanofollis formosanus</name>
    <dbReference type="NCBI Taxonomy" id="299308"/>
    <lineage>
        <taxon>Archaea</taxon>
        <taxon>Methanobacteriati</taxon>
        <taxon>Methanobacteriota</taxon>
        <taxon>Stenosarchaea group</taxon>
        <taxon>Methanomicrobia</taxon>
        <taxon>Methanomicrobiales</taxon>
        <taxon>Methanomicrobiaceae</taxon>
        <taxon>Methanofollis</taxon>
    </lineage>
</organism>
<reference evidence="2" key="2">
    <citation type="submission" date="2019-03" db="EMBL/GenBank/DDBJ databases">
        <authorList>
            <person name="Chen S.-C."/>
            <person name="Wu S.-Y."/>
            <person name="Lai M.-C."/>
        </authorList>
    </citation>
    <scope>NUCLEOTIDE SEQUENCE</scope>
    <source>
        <strain evidence="2">ML15</strain>
    </source>
</reference>